<organism evidence="1 2">
    <name type="scientific">Clostridium scatologenes</name>
    <dbReference type="NCBI Taxonomy" id="1548"/>
    <lineage>
        <taxon>Bacteria</taxon>
        <taxon>Bacillati</taxon>
        <taxon>Bacillota</taxon>
        <taxon>Clostridia</taxon>
        <taxon>Eubacteriales</taxon>
        <taxon>Clostridiaceae</taxon>
        <taxon>Clostridium</taxon>
    </lineage>
</organism>
<name>A0A0E3JQP8_CLOSL</name>
<dbReference type="InterPro" id="IPR031002">
    <property type="entry name" value="D_pro_red_PrdA"/>
</dbReference>
<evidence type="ECO:0000313" key="1">
    <source>
        <dbReference type="EMBL" id="AKA71110.1"/>
    </source>
</evidence>
<dbReference type="NCBIfam" id="TIGR04480">
    <property type="entry name" value="D_pro_red_PrdA"/>
    <property type="match status" value="1"/>
</dbReference>
<dbReference type="HOGENOM" id="CLU_469055_0_0_9"/>
<dbReference type="InterPro" id="IPR015417">
    <property type="entry name" value="Gly_reductase_pB_sua/b"/>
</dbReference>
<gene>
    <name evidence="1" type="ORF">CSCA_3985</name>
</gene>
<dbReference type="KEGG" id="csq:CSCA_3985"/>
<keyword evidence="2" id="KW-1185">Reference proteome</keyword>
<dbReference type="EMBL" id="CP009933">
    <property type="protein sequence ID" value="AKA71110.1"/>
    <property type="molecule type" value="Genomic_DNA"/>
</dbReference>
<dbReference type="AlphaFoldDB" id="A0A0E3JQP8"/>
<dbReference type="STRING" id="1548.CSCA_3985"/>
<dbReference type="RefSeq" id="WP_029955194.1">
    <property type="nucleotide sequence ID" value="NZ_CP009933.1"/>
</dbReference>
<sequence length="697" mass="76302">MSMSAEHAEEVKNELGIVCCRTEAGTIIQASNLEDPAIFPDMVDAGLLTIPDNCLKVAQVIGAKLIKTVDSLTPLTPELLEGVKEMDSEEKVQEELTEGNEKAVLKYNKKTGDVIGAEDLENPMHFEKLEDSLLFKLDERVLTREKVVGQKLVSDVPALTPITPGMLEGFKEEVDMGESPKVTSSVSGGVLRIKIAEGKGVDIEVPLNGISTSSVKSGNVPVVKAEKAVVAAKAEDKKEVVLEEKVLRTLTRKHYKINEVKLGKETKIEGTTLYIREDVCKDAEATGDLVKAVKFDIITPDKYHTYSETIMDVQPIATKEGDSKLGSGVTRVLDGVIMMLTGTDENGVQIGEFGSSEGYLDENIQWGRPSCPDKGEIFIKAQITIQAKTNMERRGPIAAHKAADVITQEIREAMKKIDDDSLVVNVEEFKHVRRPGKKKVIIVKEIMGQGAMHDNLILPVEPVGFLGGKPNVDLGNVPVMLSPLEVADGGIHALTCIGPASKECSRHYWREPLVHEVLSDPDLDLCGVLFVGSPQINTEKFYVSERMGMIVEALDVDGAFVTTEGFGNNHIDFASHVEQIGMRGIPCVAFSFCAVQGQLVVGNKYMKYIIDNNKSEAGIENEILGCNTLCPEDAIRGAEMLKAAMDGEEVKAAERKYNRNVLESNLELVEKEKGIKIERALNEQALPMSEKRKEKYS</sequence>
<reference evidence="1 2" key="1">
    <citation type="journal article" date="2015" name="J. Biotechnol.">
        <title>Complete genome sequence of a malodorant-producing acetogen, Clostridium scatologenes ATCC 25775(T).</title>
        <authorList>
            <person name="Zhu Z."/>
            <person name="Guo T."/>
            <person name="Zheng H."/>
            <person name="Song T."/>
            <person name="Ouyang P."/>
            <person name="Xie J."/>
        </authorList>
    </citation>
    <scope>NUCLEOTIDE SEQUENCE [LARGE SCALE GENOMIC DNA]</scope>
    <source>
        <strain evidence="1 2">ATCC 25775</strain>
    </source>
</reference>
<protein>
    <submittedName>
        <fullName evidence="1">Putative D-proline reductase, PrdA proprotein</fullName>
    </submittedName>
</protein>
<accession>A0A0E3JQP8</accession>
<dbReference type="Pfam" id="PF09338">
    <property type="entry name" value="Gly_reductase"/>
    <property type="match status" value="1"/>
</dbReference>
<dbReference type="Proteomes" id="UP000033115">
    <property type="component" value="Chromosome"/>
</dbReference>
<proteinExistence type="predicted"/>
<evidence type="ECO:0000313" key="2">
    <source>
        <dbReference type="Proteomes" id="UP000033115"/>
    </source>
</evidence>
<dbReference type="GO" id="GO:0050002">
    <property type="term" value="F:D-proline reductase activity"/>
    <property type="evidence" value="ECO:0007669"/>
    <property type="project" value="InterPro"/>
</dbReference>